<protein>
    <submittedName>
        <fullName evidence="1">DUF1822 family protein</fullName>
    </submittedName>
</protein>
<organism evidence="1 2">
    <name type="scientific">Plectonema cf. radiosum LEGE 06105</name>
    <dbReference type="NCBI Taxonomy" id="945769"/>
    <lineage>
        <taxon>Bacteria</taxon>
        <taxon>Bacillati</taxon>
        <taxon>Cyanobacteriota</taxon>
        <taxon>Cyanophyceae</taxon>
        <taxon>Oscillatoriophycideae</taxon>
        <taxon>Oscillatoriales</taxon>
        <taxon>Microcoleaceae</taxon>
        <taxon>Plectonema</taxon>
    </lineage>
</organism>
<dbReference type="EMBL" id="JADEWL010000045">
    <property type="protein sequence ID" value="MBE9213928.1"/>
    <property type="molecule type" value="Genomic_DNA"/>
</dbReference>
<dbReference type="InterPro" id="IPR014951">
    <property type="entry name" value="DUF1822"/>
</dbReference>
<keyword evidence="2" id="KW-1185">Reference proteome</keyword>
<dbReference type="Pfam" id="PF08852">
    <property type="entry name" value="DUF1822"/>
    <property type="match status" value="1"/>
</dbReference>
<proteinExistence type="predicted"/>
<comment type="caution">
    <text evidence="1">The sequence shown here is derived from an EMBL/GenBank/DDBJ whole genome shotgun (WGS) entry which is preliminary data.</text>
</comment>
<reference evidence="1" key="1">
    <citation type="submission" date="2020-10" db="EMBL/GenBank/DDBJ databases">
        <authorList>
            <person name="Castelo-Branco R."/>
            <person name="Eusebio N."/>
            <person name="Adriana R."/>
            <person name="Vieira A."/>
            <person name="Brugerolle De Fraissinette N."/>
            <person name="Rezende De Castro R."/>
            <person name="Schneider M.P."/>
            <person name="Vasconcelos V."/>
            <person name="Leao P.N."/>
        </authorList>
    </citation>
    <scope>NUCLEOTIDE SEQUENCE</scope>
    <source>
        <strain evidence="1">LEGE 06105</strain>
    </source>
</reference>
<evidence type="ECO:0000313" key="2">
    <source>
        <dbReference type="Proteomes" id="UP000620559"/>
    </source>
</evidence>
<accession>A0A8J7F108</accession>
<evidence type="ECO:0000313" key="1">
    <source>
        <dbReference type="EMBL" id="MBE9213928.1"/>
    </source>
</evidence>
<dbReference type="RefSeq" id="WP_193921240.1">
    <property type="nucleotide sequence ID" value="NZ_JADEWL010000045.1"/>
</dbReference>
<dbReference type="Proteomes" id="UP000620559">
    <property type="component" value="Unassembled WGS sequence"/>
</dbReference>
<gene>
    <name evidence="1" type="ORF">IQ247_14845</name>
</gene>
<dbReference type="AlphaFoldDB" id="A0A8J7F108"/>
<name>A0A8J7F108_9CYAN</name>
<sequence>MNKNNQFPTEDWSIPVPLTSEILQIAEQFAQEQSIPRKAQQVYLNTIAVCAVNNYLRILGIPTNLTAGDSWNSAVRLVEDVADLWITGKGSLECRPIQSGTLTCSIPPLIGLEKIGYLIVEIDREDKQAILRGFTANKQLSGVLSIDKLNSLEDLPAYLDKLRPLVNLSQWLRNIFETGWETTEILGKQVNQPAFAFRSKLKINHLQRCKLLELGHKGELIALIVTITSELKSNINIVVELKPASSQIYLPANLQLILLDEEQQPIIDTKTKEANQHIQLDLTAEPGEHFTIKVLKGEVTFTENFIV</sequence>